<name>A0A392TZD2_9FABA</name>
<dbReference type="Proteomes" id="UP000265520">
    <property type="component" value="Unassembled WGS sequence"/>
</dbReference>
<sequence>LSTASPRTKRSRGTSRGNCSWAGAGGCEGGGDGVGEGVGEGVGNFAPLLFLTSQ</sequence>
<feature type="non-terminal residue" evidence="2">
    <location>
        <position position="1"/>
    </location>
</feature>
<dbReference type="AlphaFoldDB" id="A0A392TZD2"/>
<accession>A0A392TZD2</accession>
<proteinExistence type="predicted"/>
<evidence type="ECO:0000256" key="1">
    <source>
        <dbReference type="SAM" id="MobiDB-lite"/>
    </source>
</evidence>
<organism evidence="2 3">
    <name type="scientific">Trifolium medium</name>
    <dbReference type="NCBI Taxonomy" id="97028"/>
    <lineage>
        <taxon>Eukaryota</taxon>
        <taxon>Viridiplantae</taxon>
        <taxon>Streptophyta</taxon>
        <taxon>Embryophyta</taxon>
        <taxon>Tracheophyta</taxon>
        <taxon>Spermatophyta</taxon>
        <taxon>Magnoliopsida</taxon>
        <taxon>eudicotyledons</taxon>
        <taxon>Gunneridae</taxon>
        <taxon>Pentapetalae</taxon>
        <taxon>rosids</taxon>
        <taxon>fabids</taxon>
        <taxon>Fabales</taxon>
        <taxon>Fabaceae</taxon>
        <taxon>Papilionoideae</taxon>
        <taxon>50 kb inversion clade</taxon>
        <taxon>NPAAA clade</taxon>
        <taxon>Hologalegina</taxon>
        <taxon>IRL clade</taxon>
        <taxon>Trifolieae</taxon>
        <taxon>Trifolium</taxon>
    </lineage>
</organism>
<keyword evidence="3" id="KW-1185">Reference proteome</keyword>
<comment type="caution">
    <text evidence="2">The sequence shown here is derived from an EMBL/GenBank/DDBJ whole genome shotgun (WGS) entry which is preliminary data.</text>
</comment>
<evidence type="ECO:0000313" key="3">
    <source>
        <dbReference type="Proteomes" id="UP000265520"/>
    </source>
</evidence>
<protein>
    <submittedName>
        <fullName evidence="2">Uncharacterized protein</fullName>
    </submittedName>
</protein>
<dbReference type="EMBL" id="LXQA010678619">
    <property type="protein sequence ID" value="MCI65590.1"/>
    <property type="molecule type" value="Genomic_DNA"/>
</dbReference>
<feature type="region of interest" description="Disordered" evidence="1">
    <location>
        <begin position="1"/>
        <end position="25"/>
    </location>
</feature>
<evidence type="ECO:0000313" key="2">
    <source>
        <dbReference type="EMBL" id="MCI65590.1"/>
    </source>
</evidence>
<reference evidence="2 3" key="1">
    <citation type="journal article" date="2018" name="Front. Plant Sci.">
        <title>Red Clover (Trifolium pratense) and Zigzag Clover (T. medium) - A Picture of Genomic Similarities and Differences.</title>
        <authorList>
            <person name="Dluhosova J."/>
            <person name="Istvanek J."/>
            <person name="Nedelnik J."/>
            <person name="Repkova J."/>
        </authorList>
    </citation>
    <scope>NUCLEOTIDE SEQUENCE [LARGE SCALE GENOMIC DNA]</scope>
    <source>
        <strain evidence="3">cv. 10/8</strain>
        <tissue evidence="2">Leaf</tissue>
    </source>
</reference>